<reference evidence="1" key="1">
    <citation type="submission" date="2025-08" db="UniProtKB">
        <authorList>
            <consortium name="Ensembl"/>
        </authorList>
    </citation>
    <scope>IDENTIFICATION</scope>
</reference>
<proteinExistence type="predicted"/>
<organism evidence="1 2">
    <name type="scientific">Naja naja</name>
    <name type="common">Indian cobra</name>
    <dbReference type="NCBI Taxonomy" id="35670"/>
    <lineage>
        <taxon>Eukaryota</taxon>
        <taxon>Metazoa</taxon>
        <taxon>Chordata</taxon>
        <taxon>Craniata</taxon>
        <taxon>Vertebrata</taxon>
        <taxon>Euteleostomi</taxon>
        <taxon>Lepidosauria</taxon>
        <taxon>Squamata</taxon>
        <taxon>Bifurcata</taxon>
        <taxon>Unidentata</taxon>
        <taxon>Episquamata</taxon>
        <taxon>Toxicofera</taxon>
        <taxon>Serpentes</taxon>
        <taxon>Colubroidea</taxon>
        <taxon>Elapidae</taxon>
        <taxon>Elapinae</taxon>
        <taxon>Naja</taxon>
    </lineage>
</organism>
<evidence type="ECO:0000313" key="1">
    <source>
        <dbReference type="Ensembl" id="ENSNNAP00000003868.1"/>
    </source>
</evidence>
<evidence type="ECO:0000313" key="2">
    <source>
        <dbReference type="Proteomes" id="UP000694559"/>
    </source>
</evidence>
<accession>A0A8C6VKX9</accession>
<sequence>MLPNTLLFGLSQHCFLICEVGIWHDLIYGGKEEVSEAKRGRLCFCLPRPQGILLVAKMFPQEVSLWPRRPKTEQNRGFSETQEEKRGRLCFFVSKNVPQEASLKPRRQKNEGFISDYSS</sequence>
<reference evidence="1" key="2">
    <citation type="submission" date="2025-09" db="UniProtKB">
        <authorList>
            <consortium name="Ensembl"/>
        </authorList>
    </citation>
    <scope>IDENTIFICATION</scope>
</reference>
<protein>
    <submittedName>
        <fullName evidence="1">Uncharacterized protein</fullName>
    </submittedName>
</protein>
<keyword evidence="2" id="KW-1185">Reference proteome</keyword>
<name>A0A8C6VKX9_NAJNA</name>
<dbReference type="AlphaFoldDB" id="A0A8C6VKX9"/>
<dbReference type="Proteomes" id="UP000694559">
    <property type="component" value="Unplaced"/>
</dbReference>
<dbReference type="Ensembl" id="ENSNNAT00000004048.1">
    <property type="protein sequence ID" value="ENSNNAP00000003868.1"/>
    <property type="gene ID" value="ENSNNAG00000002632.1"/>
</dbReference>